<name>A0A6T9XWJ0_ALTMA</name>
<dbReference type="RefSeq" id="WP_197964230.1">
    <property type="nucleotide sequence ID" value="NZ_LR812090.1"/>
</dbReference>
<reference evidence="1 2" key="1">
    <citation type="submission" date="2020-06" db="EMBL/GenBank/DDBJ databases">
        <authorList>
            <person name="Duchaud E."/>
        </authorList>
    </citation>
    <scope>NUCLEOTIDE SEQUENCE [LARGE SCALE GENOMIC DNA]</scope>
    <source>
        <strain evidence="1">Alteromonas fortis</strain>
    </source>
</reference>
<protein>
    <submittedName>
        <fullName evidence="1">Uncharacterized protein</fullName>
    </submittedName>
</protein>
<organism evidence="1 2">
    <name type="scientific">Alteromonas macleodii</name>
    <name type="common">Pseudoalteromonas macleodii</name>
    <dbReference type="NCBI Taxonomy" id="28108"/>
    <lineage>
        <taxon>Bacteria</taxon>
        <taxon>Pseudomonadati</taxon>
        <taxon>Pseudomonadota</taxon>
        <taxon>Gammaproteobacteria</taxon>
        <taxon>Alteromonadales</taxon>
        <taxon>Alteromonadaceae</taxon>
        <taxon>Alteromonas/Salinimonas group</taxon>
        <taxon>Alteromonas</taxon>
    </lineage>
</organism>
<dbReference type="EMBL" id="LR812090">
    <property type="protein sequence ID" value="CAB9492180.1"/>
    <property type="molecule type" value="Genomic_DNA"/>
</dbReference>
<evidence type="ECO:0000313" key="2">
    <source>
        <dbReference type="Proteomes" id="UP000509458"/>
    </source>
</evidence>
<sequence>MEKHQNLNEQAFTMVAKSLLTYFTYCLNEYSGYETPRIDYETVGNEQFLDMLERLFRCGINGQVIEGDLAPNDLDDIEKFAKLESVIDVLTQNGICATLFHALSGRLKLCLHEGIPIEDIYDTKFYISHENALSVRELVALSNTSEGAVRNELSKMPASAFSKEATGKQLLKIEEAAEWLKSRKEYKPTKNLSGMTGLEKEYVNVPVASDGTYFSYACAYKRGGYTVGEKGDEIKVESFDEALDYLINMPHAKWRRPNSAGNYGIVSAVEWRRIPRSELNKELFEML</sequence>
<dbReference type="AlphaFoldDB" id="A0A6T9XWJ0"/>
<gene>
    <name evidence="1" type="ORF">ALFOR1_10113</name>
</gene>
<dbReference type="Proteomes" id="UP000509458">
    <property type="component" value="Chromosome"/>
</dbReference>
<evidence type="ECO:0000313" key="1">
    <source>
        <dbReference type="EMBL" id="CAB9492180.1"/>
    </source>
</evidence>
<proteinExistence type="predicted"/>
<accession>A0A6T9XWJ0</accession>